<dbReference type="Pfam" id="PF14748">
    <property type="entry name" value="P5CR_dimer"/>
    <property type="match status" value="1"/>
</dbReference>
<proteinExistence type="inferred from homology"/>
<evidence type="ECO:0000259" key="7">
    <source>
        <dbReference type="Pfam" id="PF14748"/>
    </source>
</evidence>
<dbReference type="InterPro" id="IPR036291">
    <property type="entry name" value="NAD(P)-bd_dom_sf"/>
</dbReference>
<evidence type="ECO:0000313" key="8">
    <source>
        <dbReference type="EMBL" id="CAL7952194.1"/>
    </source>
</evidence>
<dbReference type="InterPro" id="IPR053790">
    <property type="entry name" value="P5CR-like_CS"/>
</dbReference>
<sequence>MHEAEVIFTLRKIKNGMEERWSPKKSSLLYIKISDLLLADGVEKRKRVSLNIDTKMLKIGFIGGGKMAQALAKGFIRAGLSKGEMMLASCLPNDVGSIDAFKEIGSDTVFTNGPVINYGDVLILSVKPQVVPQVLPELKDYNKLLLSIAMGIPLASIEKALPEGTPVIRVMPNTPALVGCGATVYARGKHAGDKDAEIAEKLFSAVGLCEEVPENLIDPVTALAGSGPAYVYMMIEALADGAVKMGLMRPIAYKLAAQTVLGAGTMVRDTNRHPGQLKDDVASPAGSTITGIHYLEQHGLRSAVIGAVEAAAKRCKEVSSLSGKS</sequence>
<comment type="similarity">
    <text evidence="2 5">Belongs to the pyrroline-5-carboxylate reductase family.</text>
</comment>
<evidence type="ECO:0000256" key="5">
    <source>
        <dbReference type="RuleBase" id="RU003903"/>
    </source>
</evidence>
<keyword evidence="4 5" id="KW-0641">Proline biosynthesis</keyword>
<evidence type="ECO:0000256" key="2">
    <source>
        <dbReference type="ARBA" id="ARBA00005525"/>
    </source>
</evidence>
<dbReference type="InterPro" id="IPR000304">
    <property type="entry name" value="Pyrroline-COOH_reductase"/>
</dbReference>
<comment type="caution">
    <text evidence="8">The sequence shown here is derived from an EMBL/GenBank/DDBJ whole genome shotgun (WGS) entry which is preliminary data.</text>
</comment>
<protein>
    <recommendedName>
        <fullName evidence="3 5">Pyrroline-5-carboxylate reductase</fullName>
        <ecNumber evidence="3 5">1.5.1.2</ecNumber>
    </recommendedName>
</protein>
<dbReference type="HAMAP" id="MF_01925">
    <property type="entry name" value="P5C_reductase"/>
    <property type="match status" value="1"/>
</dbReference>
<dbReference type="Pfam" id="PF03807">
    <property type="entry name" value="F420_oxidored"/>
    <property type="match status" value="1"/>
</dbReference>
<gene>
    <name evidence="8" type="ORF">XYLVIOL_LOCUS10928</name>
</gene>
<organism evidence="8 9">
    <name type="scientific">Xylocopa violacea</name>
    <name type="common">Violet carpenter bee</name>
    <name type="synonym">Apis violacea</name>
    <dbReference type="NCBI Taxonomy" id="135666"/>
    <lineage>
        <taxon>Eukaryota</taxon>
        <taxon>Metazoa</taxon>
        <taxon>Ecdysozoa</taxon>
        <taxon>Arthropoda</taxon>
        <taxon>Hexapoda</taxon>
        <taxon>Insecta</taxon>
        <taxon>Pterygota</taxon>
        <taxon>Neoptera</taxon>
        <taxon>Endopterygota</taxon>
        <taxon>Hymenoptera</taxon>
        <taxon>Apocrita</taxon>
        <taxon>Aculeata</taxon>
        <taxon>Apoidea</taxon>
        <taxon>Anthophila</taxon>
        <taxon>Apidae</taxon>
        <taxon>Xylocopa</taxon>
        <taxon>Xylocopa</taxon>
    </lineage>
</organism>
<comment type="catalytic activity">
    <reaction evidence="5">
        <text>L-proline + NADP(+) = (S)-1-pyrroline-5-carboxylate + NADPH + 2 H(+)</text>
        <dbReference type="Rhea" id="RHEA:14109"/>
        <dbReference type="ChEBI" id="CHEBI:15378"/>
        <dbReference type="ChEBI" id="CHEBI:17388"/>
        <dbReference type="ChEBI" id="CHEBI:57783"/>
        <dbReference type="ChEBI" id="CHEBI:58349"/>
        <dbReference type="ChEBI" id="CHEBI:60039"/>
        <dbReference type="EC" id="1.5.1.2"/>
    </reaction>
</comment>
<feature type="domain" description="Pyrroline-5-carboxylate reductase catalytic N-terminal" evidence="6">
    <location>
        <begin position="58"/>
        <end position="150"/>
    </location>
</feature>
<evidence type="ECO:0000259" key="6">
    <source>
        <dbReference type="Pfam" id="PF03807"/>
    </source>
</evidence>
<dbReference type="InterPro" id="IPR008927">
    <property type="entry name" value="6-PGluconate_DH-like_C_sf"/>
</dbReference>
<dbReference type="EMBL" id="CAXAJV020001301">
    <property type="protein sequence ID" value="CAL7952194.1"/>
    <property type="molecule type" value="Genomic_DNA"/>
</dbReference>
<comment type="pathway">
    <text evidence="1 5">Amino-acid biosynthesis; L-proline biosynthesis; L-proline from L-glutamate 5-semialdehyde: step 1/1.</text>
</comment>
<dbReference type="InterPro" id="IPR029036">
    <property type="entry name" value="P5CR_dimer"/>
</dbReference>
<dbReference type="Gene3D" id="1.10.3730.10">
    <property type="entry name" value="ProC C-terminal domain-like"/>
    <property type="match status" value="1"/>
</dbReference>
<dbReference type="Proteomes" id="UP001642520">
    <property type="component" value="Unassembled WGS sequence"/>
</dbReference>
<evidence type="ECO:0000256" key="3">
    <source>
        <dbReference type="ARBA" id="ARBA00012855"/>
    </source>
</evidence>
<dbReference type="Gene3D" id="3.40.50.720">
    <property type="entry name" value="NAD(P)-binding Rossmann-like Domain"/>
    <property type="match status" value="1"/>
</dbReference>
<dbReference type="NCBIfam" id="TIGR00112">
    <property type="entry name" value="proC"/>
    <property type="match status" value="1"/>
</dbReference>
<dbReference type="PANTHER" id="PTHR11645:SF62">
    <property type="entry name" value="PYRROLINE-5-CARBOXYLATE REDUCTASE"/>
    <property type="match status" value="1"/>
</dbReference>
<evidence type="ECO:0000313" key="9">
    <source>
        <dbReference type="Proteomes" id="UP001642520"/>
    </source>
</evidence>
<dbReference type="InterPro" id="IPR028939">
    <property type="entry name" value="P5C_Rdtase_cat_N"/>
</dbReference>
<feature type="domain" description="Pyrroline-5-carboxylate reductase dimerisation" evidence="7">
    <location>
        <begin position="214"/>
        <end position="317"/>
    </location>
</feature>
<keyword evidence="9" id="KW-1185">Reference proteome</keyword>
<dbReference type="SUPFAM" id="SSF48179">
    <property type="entry name" value="6-phosphogluconate dehydrogenase C-terminal domain-like"/>
    <property type="match status" value="1"/>
</dbReference>
<keyword evidence="5" id="KW-0521">NADP</keyword>
<evidence type="ECO:0000256" key="4">
    <source>
        <dbReference type="ARBA" id="ARBA00022650"/>
    </source>
</evidence>
<reference evidence="8 9" key="1">
    <citation type="submission" date="2024-08" db="EMBL/GenBank/DDBJ databases">
        <authorList>
            <person name="Will J Nash"/>
            <person name="Angela Man"/>
            <person name="Seanna McTaggart"/>
            <person name="Kendall Baker"/>
            <person name="Tom Barker"/>
            <person name="Leah Catchpole"/>
            <person name="Alex Durrant"/>
            <person name="Karim Gharbi"/>
            <person name="Naomi Irish"/>
            <person name="Gemy Kaithakottil"/>
            <person name="Debby Ku"/>
            <person name="Aaliyah Providence"/>
            <person name="Felix Shaw"/>
            <person name="David Swarbreck"/>
            <person name="Chris Watkins"/>
            <person name="Ann M. McCartney"/>
            <person name="Giulio Formenti"/>
            <person name="Alice Mouton"/>
            <person name="Noel Vella"/>
            <person name="Bjorn M von Reumont"/>
            <person name="Adriana Vella"/>
            <person name="Wilfried Haerty"/>
        </authorList>
    </citation>
    <scope>NUCLEOTIDE SEQUENCE [LARGE SCALE GENOMIC DNA]</scope>
</reference>
<accession>A0ABP1PG41</accession>
<dbReference type="EC" id="1.5.1.2" evidence="3 5"/>
<dbReference type="PROSITE" id="PS00521">
    <property type="entry name" value="P5CR"/>
    <property type="match status" value="1"/>
</dbReference>
<evidence type="ECO:0000256" key="1">
    <source>
        <dbReference type="ARBA" id="ARBA00005205"/>
    </source>
</evidence>
<dbReference type="SUPFAM" id="SSF51735">
    <property type="entry name" value="NAD(P)-binding Rossmann-fold domains"/>
    <property type="match status" value="1"/>
</dbReference>
<keyword evidence="5" id="KW-0560">Oxidoreductase</keyword>
<name>A0ABP1PG41_XYLVO</name>
<keyword evidence="5" id="KW-0028">Amino-acid biosynthesis</keyword>
<dbReference type="PANTHER" id="PTHR11645">
    <property type="entry name" value="PYRROLINE-5-CARBOXYLATE REDUCTASE"/>
    <property type="match status" value="1"/>
</dbReference>